<evidence type="ECO:0000256" key="1">
    <source>
        <dbReference type="SAM" id="MobiDB-lite"/>
    </source>
</evidence>
<sequence>MSPPILSSPMYTLPLIQSLLSSPNHPSLDQRIKLLSAKAHLLSTSLPGPTPDVKGSVSQPVVKDDSVTSVNAADTFINSDWLELQQTHLELGKIYAHVKGDMTLGEVEIGMVQSECKSFLNNFSKNQQHGGVEGGNPQERRKANVRRKATEQVRELRIEAIQELVQINSTLGKEARARTWRKLLDDLNENVDR</sequence>
<dbReference type="AlphaFoldDB" id="A0A1E3IBS6"/>
<dbReference type="OrthoDB" id="2570597at2759"/>
<feature type="compositionally biased region" description="Basic and acidic residues" evidence="1">
    <location>
        <begin position="138"/>
        <end position="148"/>
    </location>
</feature>
<protein>
    <submittedName>
        <fullName evidence="2">Uncharacterized protein</fullName>
    </submittedName>
</protein>
<gene>
    <name evidence="2" type="ORF">L203_105839</name>
</gene>
<evidence type="ECO:0000313" key="2">
    <source>
        <dbReference type="EMBL" id="WVN90599.1"/>
    </source>
</evidence>
<dbReference type="KEGG" id="cdep:91090048"/>
<dbReference type="Proteomes" id="UP000094043">
    <property type="component" value="Chromosome 7"/>
</dbReference>
<proteinExistence type="predicted"/>
<organism evidence="2 3">
    <name type="scientific">Cryptococcus depauperatus CBS 7841</name>
    <dbReference type="NCBI Taxonomy" id="1295531"/>
    <lineage>
        <taxon>Eukaryota</taxon>
        <taxon>Fungi</taxon>
        <taxon>Dikarya</taxon>
        <taxon>Basidiomycota</taxon>
        <taxon>Agaricomycotina</taxon>
        <taxon>Tremellomycetes</taxon>
        <taxon>Tremellales</taxon>
        <taxon>Cryptococcaceae</taxon>
        <taxon>Cryptococcus</taxon>
    </lineage>
</organism>
<dbReference type="VEuPathDB" id="FungiDB:L203_04991"/>
<accession>A0A1E3IBS6</accession>
<dbReference type="RefSeq" id="XP_066071299.1">
    <property type="nucleotide sequence ID" value="XM_066215202.1"/>
</dbReference>
<evidence type="ECO:0000313" key="3">
    <source>
        <dbReference type="Proteomes" id="UP000094043"/>
    </source>
</evidence>
<reference evidence="2" key="1">
    <citation type="submission" date="2016-06" db="EMBL/GenBank/DDBJ databases">
        <authorList>
            <person name="Cuomo C."/>
            <person name="Litvintseva A."/>
            <person name="Heitman J."/>
            <person name="Chen Y."/>
            <person name="Sun S."/>
            <person name="Springer D."/>
            <person name="Dromer F."/>
            <person name="Young S."/>
            <person name="Zeng Q."/>
            <person name="Chapman S."/>
            <person name="Gujja S."/>
            <person name="Saif S."/>
            <person name="Birren B."/>
        </authorList>
    </citation>
    <scope>NUCLEOTIDE SEQUENCE</scope>
    <source>
        <strain evidence="2">CBS 7841</strain>
    </source>
</reference>
<reference evidence="2" key="2">
    <citation type="journal article" date="2022" name="Elife">
        <title>Obligate sexual reproduction of a homothallic fungus closely related to the Cryptococcus pathogenic species complex.</title>
        <authorList>
            <person name="Passer A.R."/>
            <person name="Clancey S.A."/>
            <person name="Shea T."/>
            <person name="David-Palma M."/>
            <person name="Averette A.F."/>
            <person name="Boekhout T."/>
            <person name="Porcel B.M."/>
            <person name="Nowrousian M."/>
            <person name="Cuomo C.A."/>
            <person name="Sun S."/>
            <person name="Heitman J."/>
            <person name="Coelho M.A."/>
        </authorList>
    </citation>
    <scope>NUCLEOTIDE SEQUENCE</scope>
    <source>
        <strain evidence="2">CBS 7841</strain>
    </source>
</reference>
<dbReference type="GeneID" id="91090048"/>
<name>A0A1E3IBS6_9TREE</name>
<keyword evidence="3" id="KW-1185">Reference proteome</keyword>
<feature type="region of interest" description="Disordered" evidence="1">
    <location>
        <begin position="127"/>
        <end position="148"/>
    </location>
</feature>
<reference evidence="2" key="3">
    <citation type="submission" date="2024-01" db="EMBL/GenBank/DDBJ databases">
        <authorList>
            <person name="Coelho M.A."/>
            <person name="David-Palma M."/>
            <person name="Shea T."/>
            <person name="Sun S."/>
            <person name="Cuomo C.A."/>
            <person name="Heitman J."/>
        </authorList>
    </citation>
    <scope>NUCLEOTIDE SEQUENCE</scope>
    <source>
        <strain evidence="2">CBS 7841</strain>
    </source>
</reference>
<dbReference type="EMBL" id="CP143790">
    <property type="protein sequence ID" value="WVN90599.1"/>
    <property type="molecule type" value="Genomic_DNA"/>
</dbReference>